<evidence type="ECO:0000256" key="4">
    <source>
        <dbReference type="ARBA" id="ARBA00022737"/>
    </source>
</evidence>
<evidence type="ECO:0000313" key="11">
    <source>
        <dbReference type="Proteomes" id="UP000184211"/>
    </source>
</evidence>
<dbReference type="InterPro" id="IPR017900">
    <property type="entry name" value="4Fe4S_Fe_S_CS"/>
</dbReference>
<dbReference type="Pfam" id="PF12838">
    <property type="entry name" value="Fer4_7"/>
    <property type="match status" value="2"/>
</dbReference>
<dbReference type="RefSeq" id="WP_072793767.1">
    <property type="nucleotide sequence ID" value="NZ_FQWM01000007.1"/>
</dbReference>
<keyword evidence="7" id="KW-0411">Iron-sulfur</keyword>
<dbReference type="STRING" id="870908.SAMN04488044_2917"/>
<dbReference type="CDD" id="cd10564">
    <property type="entry name" value="NapF_like"/>
    <property type="match status" value="1"/>
</dbReference>
<feature type="domain" description="4Fe-4S ferredoxin-type" evidence="9">
    <location>
        <begin position="59"/>
        <end position="90"/>
    </location>
</feature>
<evidence type="ECO:0000256" key="7">
    <source>
        <dbReference type="ARBA" id="ARBA00023014"/>
    </source>
</evidence>
<keyword evidence="2" id="KW-0004">4Fe-4S</keyword>
<keyword evidence="3" id="KW-0479">Metal-binding</keyword>
<keyword evidence="5" id="KW-0249">Electron transport</keyword>
<feature type="domain" description="4Fe-4S ferredoxin-type" evidence="9">
    <location>
        <begin position="30"/>
        <end position="58"/>
    </location>
</feature>
<dbReference type="PANTHER" id="PTHR43687">
    <property type="entry name" value="ADENYLYLSULFATE REDUCTASE, BETA SUBUNIT"/>
    <property type="match status" value="1"/>
</dbReference>
<evidence type="ECO:0000313" key="10">
    <source>
        <dbReference type="EMBL" id="SHH65083.1"/>
    </source>
</evidence>
<dbReference type="Proteomes" id="UP000184211">
    <property type="component" value="Unassembled WGS sequence"/>
</dbReference>
<name>A0A1M5UQW3_9RHOB</name>
<keyword evidence="1" id="KW-0813">Transport</keyword>
<evidence type="ECO:0000256" key="2">
    <source>
        <dbReference type="ARBA" id="ARBA00022485"/>
    </source>
</evidence>
<dbReference type="Gene3D" id="3.30.70.20">
    <property type="match status" value="2"/>
</dbReference>
<dbReference type="PANTHER" id="PTHR43687:SF6">
    <property type="entry name" value="L-ASPARTATE SEMIALDEHYDE SULFURTRANSFERASE IRON-SULFUR SUBUNIT"/>
    <property type="match status" value="1"/>
</dbReference>
<evidence type="ECO:0000256" key="1">
    <source>
        <dbReference type="ARBA" id="ARBA00022448"/>
    </source>
</evidence>
<evidence type="ECO:0000256" key="5">
    <source>
        <dbReference type="ARBA" id="ARBA00022982"/>
    </source>
</evidence>
<dbReference type="PROSITE" id="PS51379">
    <property type="entry name" value="4FE4S_FER_2"/>
    <property type="match status" value="3"/>
</dbReference>
<dbReference type="GO" id="GO:0051539">
    <property type="term" value="F:4 iron, 4 sulfur cluster binding"/>
    <property type="evidence" value="ECO:0007669"/>
    <property type="project" value="UniProtKB-KW"/>
</dbReference>
<dbReference type="GO" id="GO:0046872">
    <property type="term" value="F:metal ion binding"/>
    <property type="evidence" value="ECO:0007669"/>
    <property type="project" value="UniProtKB-KW"/>
</dbReference>
<keyword evidence="11" id="KW-1185">Reference proteome</keyword>
<feature type="region of interest" description="Disordered" evidence="8">
    <location>
        <begin position="1"/>
        <end position="24"/>
    </location>
</feature>
<keyword evidence="4" id="KW-0677">Repeat</keyword>
<proteinExistence type="predicted"/>
<sequence length="169" mass="18039">MELTDDTRLQPSASANRRARNGAFRPPWSTEMRIRHACTSCADCIRSCPEAILVAGPAGTPVVDFSLGACTFCEACAAACDEDVFDLSEPPWQLKAVLQNTCLLHQGVTCRSCTDVCEISALRFDLHSGPVGQVKVDATRCNGCGACLSMCPVSAITLQTILPKEKAMA</sequence>
<dbReference type="PROSITE" id="PS00198">
    <property type="entry name" value="4FE4S_FER_1"/>
    <property type="match status" value="1"/>
</dbReference>
<dbReference type="OrthoDB" id="9800445at2"/>
<dbReference type="InterPro" id="IPR050572">
    <property type="entry name" value="Fe-S_Ferredoxin"/>
</dbReference>
<reference evidence="11" key="1">
    <citation type="submission" date="2016-11" db="EMBL/GenBank/DDBJ databases">
        <authorList>
            <person name="Varghese N."/>
            <person name="Submissions S."/>
        </authorList>
    </citation>
    <scope>NUCLEOTIDE SEQUENCE [LARGE SCALE GENOMIC DNA]</scope>
    <source>
        <strain evidence="11">DSM 28223</strain>
    </source>
</reference>
<evidence type="ECO:0000256" key="3">
    <source>
        <dbReference type="ARBA" id="ARBA00022723"/>
    </source>
</evidence>
<accession>A0A1M5UQW3</accession>
<gene>
    <name evidence="10" type="ORF">SAMN04488044_2917</name>
</gene>
<evidence type="ECO:0000256" key="8">
    <source>
        <dbReference type="SAM" id="MobiDB-lite"/>
    </source>
</evidence>
<dbReference type="AlphaFoldDB" id="A0A1M5UQW3"/>
<feature type="domain" description="4Fe-4S ferredoxin-type" evidence="9">
    <location>
        <begin position="132"/>
        <end position="161"/>
    </location>
</feature>
<dbReference type="SUPFAM" id="SSF54862">
    <property type="entry name" value="4Fe-4S ferredoxins"/>
    <property type="match status" value="1"/>
</dbReference>
<dbReference type="InterPro" id="IPR017896">
    <property type="entry name" value="4Fe4S_Fe-S-bd"/>
</dbReference>
<evidence type="ECO:0000256" key="6">
    <source>
        <dbReference type="ARBA" id="ARBA00023004"/>
    </source>
</evidence>
<dbReference type="InterPro" id="IPR004496">
    <property type="entry name" value="NapF"/>
</dbReference>
<dbReference type="NCBIfam" id="TIGR00402">
    <property type="entry name" value="napF"/>
    <property type="match status" value="1"/>
</dbReference>
<evidence type="ECO:0000259" key="9">
    <source>
        <dbReference type="PROSITE" id="PS51379"/>
    </source>
</evidence>
<keyword evidence="6" id="KW-0408">Iron</keyword>
<dbReference type="EMBL" id="FQWM01000007">
    <property type="protein sequence ID" value="SHH65083.1"/>
    <property type="molecule type" value="Genomic_DNA"/>
</dbReference>
<organism evidence="10 11">
    <name type="scientific">Cognatishimia maritima</name>
    <dbReference type="NCBI Taxonomy" id="870908"/>
    <lineage>
        <taxon>Bacteria</taxon>
        <taxon>Pseudomonadati</taxon>
        <taxon>Pseudomonadota</taxon>
        <taxon>Alphaproteobacteria</taxon>
        <taxon>Rhodobacterales</taxon>
        <taxon>Paracoccaceae</taxon>
        <taxon>Cognatishimia</taxon>
    </lineage>
</organism>
<protein>
    <submittedName>
        <fullName evidence="10">Ferredoxin-type protein NapF</fullName>
    </submittedName>
</protein>